<dbReference type="EMBL" id="OIVN01000890">
    <property type="protein sequence ID" value="SPC86974.1"/>
    <property type="molecule type" value="Genomic_DNA"/>
</dbReference>
<organism evidence="1">
    <name type="scientific">Fagus sylvatica</name>
    <name type="common">Beechnut</name>
    <dbReference type="NCBI Taxonomy" id="28930"/>
    <lineage>
        <taxon>Eukaryota</taxon>
        <taxon>Viridiplantae</taxon>
        <taxon>Streptophyta</taxon>
        <taxon>Embryophyta</taxon>
        <taxon>Tracheophyta</taxon>
        <taxon>Spermatophyta</taxon>
        <taxon>Magnoliopsida</taxon>
        <taxon>eudicotyledons</taxon>
        <taxon>Gunneridae</taxon>
        <taxon>Pentapetalae</taxon>
        <taxon>rosids</taxon>
        <taxon>fabids</taxon>
        <taxon>Fagales</taxon>
        <taxon>Fagaceae</taxon>
        <taxon>Fagus</taxon>
    </lineage>
</organism>
<sequence>MEVICWGLWVAQAPNRLSLFCQYGLVSPVCSKTFSDRGCLVGIGFGDFFQFECLPNTLLLGSKPTAVLDIGCCGCS</sequence>
<reference evidence="1" key="1">
    <citation type="submission" date="2018-02" db="EMBL/GenBank/DDBJ databases">
        <authorList>
            <person name="Cohen D.B."/>
            <person name="Kent A.D."/>
        </authorList>
    </citation>
    <scope>NUCLEOTIDE SEQUENCE</scope>
</reference>
<accession>A0A2N9FJP5</accession>
<proteinExistence type="predicted"/>
<protein>
    <submittedName>
        <fullName evidence="1">Uncharacterized protein</fullName>
    </submittedName>
</protein>
<gene>
    <name evidence="1" type="ORF">FSB_LOCUS14856</name>
</gene>
<evidence type="ECO:0000313" key="1">
    <source>
        <dbReference type="EMBL" id="SPC86974.1"/>
    </source>
</evidence>
<dbReference type="AlphaFoldDB" id="A0A2N9FJP5"/>
<name>A0A2N9FJP5_FAGSY</name>